<reference evidence="2" key="1">
    <citation type="submission" date="2016-05" db="EMBL/GenBank/DDBJ databases">
        <authorList>
            <person name="Lavstsen T."/>
            <person name="Jespersen J.S."/>
        </authorList>
    </citation>
    <scope>NUCLEOTIDE SEQUENCE</scope>
    <source>
        <tissue evidence="2">Brain</tissue>
    </source>
</reference>
<feature type="non-terminal residue" evidence="2">
    <location>
        <position position="1"/>
    </location>
</feature>
<accession>A0A1A8FM03</accession>
<evidence type="ECO:0000313" key="2">
    <source>
        <dbReference type="EMBL" id="SBQ59169.1"/>
    </source>
</evidence>
<organism evidence="2">
    <name type="scientific">Nothobranchius korthausae</name>
    <dbReference type="NCBI Taxonomy" id="1143690"/>
    <lineage>
        <taxon>Eukaryota</taxon>
        <taxon>Metazoa</taxon>
        <taxon>Chordata</taxon>
        <taxon>Craniata</taxon>
        <taxon>Vertebrata</taxon>
        <taxon>Euteleostomi</taxon>
        <taxon>Actinopterygii</taxon>
        <taxon>Neopterygii</taxon>
        <taxon>Teleostei</taxon>
        <taxon>Neoteleostei</taxon>
        <taxon>Acanthomorphata</taxon>
        <taxon>Ovalentaria</taxon>
        <taxon>Atherinomorphae</taxon>
        <taxon>Cyprinodontiformes</taxon>
        <taxon>Nothobranchiidae</taxon>
        <taxon>Nothobranchius</taxon>
    </lineage>
</organism>
<feature type="transmembrane region" description="Helical" evidence="1">
    <location>
        <begin position="41"/>
        <end position="61"/>
    </location>
</feature>
<gene>
    <name evidence="2" type="primary">CABZ01113940.1</name>
</gene>
<evidence type="ECO:0000256" key="1">
    <source>
        <dbReference type="SAM" id="Phobius"/>
    </source>
</evidence>
<dbReference type="AlphaFoldDB" id="A0A1A8FM03"/>
<keyword evidence="1" id="KW-0472">Membrane</keyword>
<keyword evidence="1" id="KW-0812">Transmembrane</keyword>
<keyword evidence="1" id="KW-1133">Transmembrane helix</keyword>
<proteinExistence type="predicted"/>
<reference evidence="2" key="2">
    <citation type="submission" date="2016-06" db="EMBL/GenBank/DDBJ databases">
        <title>The genome of a short-lived fish provides insights into sex chromosome evolution and the genetic control of aging.</title>
        <authorList>
            <person name="Reichwald K."/>
            <person name="Felder M."/>
            <person name="Petzold A."/>
            <person name="Koch P."/>
            <person name="Groth M."/>
            <person name="Platzer M."/>
        </authorList>
    </citation>
    <scope>NUCLEOTIDE SEQUENCE</scope>
    <source>
        <tissue evidence="2">Brain</tissue>
    </source>
</reference>
<dbReference type="EMBL" id="HAEB01012642">
    <property type="protein sequence ID" value="SBQ59169.1"/>
    <property type="molecule type" value="Transcribed_RNA"/>
</dbReference>
<name>A0A1A8FM03_9TELE</name>
<protein>
    <submittedName>
        <fullName evidence="2">Uncharacterized protein</fullName>
    </submittedName>
</protein>
<sequence length="78" mass="9055">VCVCVCLCMRLCVFSIKDQTTSETFTTAKHFRRANSKSHNFRWFCAFSFLTFLVLFVKFPALHEQLTVLSLNSDNPEK</sequence>